<keyword evidence="7 10" id="KW-0472">Membrane</keyword>
<feature type="domain" description="Prepilin type IV endopeptidase peptidase" evidence="11">
    <location>
        <begin position="118"/>
        <end position="227"/>
    </location>
</feature>
<dbReference type="InterPro" id="IPR010627">
    <property type="entry name" value="Prepilin_pept_A24_N"/>
</dbReference>
<feature type="transmembrane region" description="Helical" evidence="10">
    <location>
        <begin position="141"/>
        <end position="159"/>
    </location>
</feature>
<dbReference type="InterPro" id="IPR014032">
    <property type="entry name" value="Peptidase_A24A_bac"/>
</dbReference>
<evidence type="ECO:0000313" key="14">
    <source>
        <dbReference type="Proteomes" id="UP000179145"/>
    </source>
</evidence>
<dbReference type="AlphaFoldDB" id="A0A1D8UYU9"/>
<evidence type="ECO:0000256" key="1">
    <source>
        <dbReference type="ARBA" id="ARBA00004429"/>
    </source>
</evidence>
<dbReference type="Proteomes" id="UP000179145">
    <property type="component" value="Plasmid pKB14400_3"/>
</dbReference>
<dbReference type="Gene3D" id="1.20.120.1220">
    <property type="match status" value="1"/>
</dbReference>
<dbReference type="GO" id="GO:0005886">
    <property type="term" value="C:plasma membrane"/>
    <property type="evidence" value="ECO:0007669"/>
    <property type="project" value="UniProtKB-SubCell"/>
</dbReference>
<evidence type="ECO:0000256" key="4">
    <source>
        <dbReference type="ARBA" id="ARBA00022519"/>
    </source>
</evidence>
<keyword evidence="9" id="KW-0378">Hydrolase</keyword>
<dbReference type="RefSeq" id="WP_070404286.1">
    <property type="nucleotide sequence ID" value="NZ_CP014677.1"/>
</dbReference>
<keyword evidence="14" id="KW-1185">Reference proteome</keyword>
<dbReference type="PANTHER" id="PTHR30487:SF0">
    <property type="entry name" value="PREPILIN LEADER PEPTIDASE_N-METHYLTRANSFERASE-RELATED"/>
    <property type="match status" value="1"/>
</dbReference>
<keyword evidence="6 10" id="KW-1133">Transmembrane helix</keyword>
<evidence type="ECO:0000259" key="11">
    <source>
        <dbReference type="Pfam" id="PF01478"/>
    </source>
</evidence>
<dbReference type="GO" id="GO:0032259">
    <property type="term" value="P:methylation"/>
    <property type="evidence" value="ECO:0007669"/>
    <property type="project" value="UniProtKB-KW"/>
</dbReference>
<feature type="transmembrane region" description="Helical" evidence="10">
    <location>
        <begin position="165"/>
        <end position="183"/>
    </location>
</feature>
<gene>
    <name evidence="13" type="ORF">A0U89_16345</name>
</gene>
<evidence type="ECO:0000313" key="13">
    <source>
        <dbReference type="EMBL" id="AOX18853.1"/>
    </source>
</evidence>
<reference evidence="13 14" key="1">
    <citation type="journal article" date="2016" name="Microb. Cell Fact.">
        <title>Dissection of exopolysaccharide biosynthesis in Kozakia baliensis.</title>
        <authorList>
            <person name="Brandt J.U."/>
            <person name="Jakob F."/>
            <person name="Behr J."/>
            <person name="Geissler A.J."/>
            <person name="Vogel R.F."/>
        </authorList>
    </citation>
    <scope>NUCLEOTIDE SEQUENCE [LARGE SCALE GENOMIC DNA]</scope>
    <source>
        <strain evidence="13 14">DSM 14400</strain>
        <plasmid evidence="14">Plasmid pkb14400_3</plasmid>
    </source>
</reference>
<keyword evidence="13" id="KW-0614">Plasmid</keyword>
<comment type="subcellular location">
    <subcellularLocation>
        <location evidence="1">Cell inner membrane</location>
        <topology evidence="1">Multi-pass membrane protein</topology>
    </subcellularLocation>
    <subcellularLocation>
        <location evidence="9">Cell membrane</location>
        <topology evidence="9">Multi-pass membrane protein</topology>
    </subcellularLocation>
</comment>
<organism evidence="13 14">
    <name type="scientific">Kozakia baliensis</name>
    <dbReference type="NCBI Taxonomy" id="153496"/>
    <lineage>
        <taxon>Bacteria</taxon>
        <taxon>Pseudomonadati</taxon>
        <taxon>Pseudomonadota</taxon>
        <taxon>Alphaproteobacteria</taxon>
        <taxon>Acetobacterales</taxon>
        <taxon>Acetobacteraceae</taxon>
        <taxon>Kozakia</taxon>
    </lineage>
</organism>
<dbReference type="GO" id="GO:0006465">
    <property type="term" value="P:signal peptide processing"/>
    <property type="evidence" value="ECO:0007669"/>
    <property type="project" value="TreeGrafter"/>
</dbReference>
<feature type="transmembrane region" description="Helical" evidence="10">
    <location>
        <begin position="6"/>
        <end position="23"/>
    </location>
</feature>
<proteinExistence type="inferred from homology"/>
<sequence>MTPLMLLPFLLAPFIGSFLGVLIRRIPRGETFVSGRSHCETCNRTLGPSEMIPLLSYWLQKGVCRHCGGKIDPLHLKVELSAVAIPACALLVRLVGAAFQGVSLNEVAIDPAIFFADCVLGWGLLALSWIDLDCMRLPDVLTLPLLLAGLCEAVALHGWNVTYDRILGCVAGWLLFSGVAWGYRLLRKRDGLGGGDAKLLAMGGAWLGIAPLPFVVLSASILGIMVAMSTTLRAGRFSMTVVVPFGPSLAAAIWIARLTLTGE</sequence>
<feature type="domain" description="Prepilin peptidase A24 N-terminal" evidence="12">
    <location>
        <begin position="11"/>
        <end position="86"/>
    </location>
</feature>
<keyword evidence="9" id="KW-0645">Protease</keyword>
<comment type="catalytic activity">
    <reaction evidence="9">
        <text>Typically cleaves a -Gly-|-Phe- bond to release an N-terminal, basic peptide of 5-8 residues from type IV prepilin, and then N-methylates the new N-terminal amino group, the methyl donor being S-adenosyl-L-methionine.</text>
        <dbReference type="EC" id="3.4.23.43"/>
    </reaction>
</comment>
<dbReference type="KEGG" id="kba:A0U89_16345"/>
<comment type="similarity">
    <text evidence="2 8">Belongs to the peptidase A24 family.</text>
</comment>
<feature type="transmembrane region" description="Helical" evidence="10">
    <location>
        <begin position="234"/>
        <end position="256"/>
    </location>
</feature>
<dbReference type="GO" id="GO:0004190">
    <property type="term" value="F:aspartic-type endopeptidase activity"/>
    <property type="evidence" value="ECO:0007669"/>
    <property type="project" value="UniProtKB-EC"/>
</dbReference>
<keyword evidence="9" id="KW-0489">Methyltransferase</keyword>
<dbReference type="EC" id="2.1.1.-" evidence="9"/>
<evidence type="ECO:0000256" key="5">
    <source>
        <dbReference type="ARBA" id="ARBA00022692"/>
    </source>
</evidence>
<keyword evidence="3" id="KW-1003">Cell membrane</keyword>
<keyword evidence="9" id="KW-0511">Multifunctional enzyme</keyword>
<dbReference type="EMBL" id="CP014677">
    <property type="protein sequence ID" value="AOX18853.1"/>
    <property type="molecule type" value="Genomic_DNA"/>
</dbReference>
<comment type="function">
    <text evidence="9">Plays an essential role in type IV pili and type II pseudopili formation by proteolytically removing the leader sequence from substrate proteins and subsequently monomethylating the alpha-amino group of the newly exposed N-terminal phenylalanine.</text>
</comment>
<feature type="transmembrane region" description="Helical" evidence="10">
    <location>
        <begin position="204"/>
        <end position="228"/>
    </location>
</feature>
<keyword evidence="4" id="KW-0997">Cell inner membrane</keyword>
<dbReference type="GO" id="GO:0008168">
    <property type="term" value="F:methyltransferase activity"/>
    <property type="evidence" value="ECO:0007669"/>
    <property type="project" value="UniProtKB-KW"/>
</dbReference>
<dbReference type="InterPro" id="IPR000045">
    <property type="entry name" value="Prepilin_IV_endopep_pep"/>
</dbReference>
<evidence type="ECO:0000256" key="7">
    <source>
        <dbReference type="ARBA" id="ARBA00023136"/>
    </source>
</evidence>
<dbReference type="PRINTS" id="PR00864">
    <property type="entry name" value="PREPILNPTASE"/>
</dbReference>
<dbReference type="PANTHER" id="PTHR30487">
    <property type="entry name" value="TYPE 4 PREPILIN-LIKE PROTEINS LEADER PEPTIDE-PROCESSING ENZYME"/>
    <property type="match status" value="1"/>
</dbReference>
<dbReference type="Pfam" id="PF06750">
    <property type="entry name" value="A24_N_bact"/>
    <property type="match status" value="1"/>
</dbReference>
<keyword evidence="5 9" id="KW-0812">Transmembrane</keyword>
<evidence type="ECO:0000259" key="12">
    <source>
        <dbReference type="Pfam" id="PF06750"/>
    </source>
</evidence>
<dbReference type="InterPro" id="IPR050882">
    <property type="entry name" value="Prepilin_peptidase/N-MTase"/>
</dbReference>
<geneLocation type="plasmid" evidence="14">
    <name>pkb14400_3</name>
</geneLocation>
<evidence type="ECO:0000256" key="10">
    <source>
        <dbReference type="SAM" id="Phobius"/>
    </source>
</evidence>
<evidence type="ECO:0000256" key="8">
    <source>
        <dbReference type="RuleBase" id="RU003793"/>
    </source>
</evidence>
<dbReference type="EC" id="3.4.23.43" evidence="9"/>
<dbReference type="OrthoDB" id="9789291at2"/>
<evidence type="ECO:0000256" key="2">
    <source>
        <dbReference type="ARBA" id="ARBA00005801"/>
    </source>
</evidence>
<accession>A0A1D8UYU9</accession>
<keyword evidence="9" id="KW-0808">Transferase</keyword>
<protein>
    <recommendedName>
        <fullName evidence="9">Prepilin leader peptidase/N-methyltransferase</fullName>
        <ecNumber evidence="9">2.1.1.-</ecNumber>
        <ecNumber evidence="9">3.4.23.43</ecNumber>
    </recommendedName>
</protein>
<name>A0A1D8UYU9_9PROT</name>
<feature type="transmembrane region" description="Helical" evidence="10">
    <location>
        <begin position="111"/>
        <end position="129"/>
    </location>
</feature>
<evidence type="ECO:0000256" key="3">
    <source>
        <dbReference type="ARBA" id="ARBA00022475"/>
    </source>
</evidence>
<evidence type="ECO:0000256" key="9">
    <source>
        <dbReference type="RuleBase" id="RU003794"/>
    </source>
</evidence>
<dbReference type="Pfam" id="PF01478">
    <property type="entry name" value="Peptidase_A24"/>
    <property type="match status" value="1"/>
</dbReference>
<evidence type="ECO:0000256" key="6">
    <source>
        <dbReference type="ARBA" id="ARBA00022989"/>
    </source>
</evidence>